<evidence type="ECO:0008006" key="3">
    <source>
        <dbReference type="Google" id="ProtNLM"/>
    </source>
</evidence>
<dbReference type="EMBL" id="CP046268">
    <property type="protein sequence ID" value="QMV13600.1"/>
    <property type="molecule type" value="Genomic_DNA"/>
</dbReference>
<sequence>MKRLIGVIAGIYLLAGCTTTKPSSTWIYQGQPATAEQITHAKQECSWLSDSGKLYETYQKESLSESEQANRTEQMVKQGMTCMATKGYSVKTVSGTDHSINARLDLAAQKIDLMLPILMGESIVLDELESGDRKLLFRYTVFNQKLSALAPQTFTETMTPKLTKHNCHNFYPKQFITHNISTVHIFRDKQGKEISSITLFWEDCQKPSAHKVR</sequence>
<name>A0ABX6QX85_9VIBR</name>
<dbReference type="RefSeq" id="WP_182288258.1">
    <property type="nucleotide sequence ID" value="NZ_CP046268.1"/>
</dbReference>
<accession>A0ABX6QX85</accession>
<evidence type="ECO:0000313" key="2">
    <source>
        <dbReference type="Proteomes" id="UP000515264"/>
    </source>
</evidence>
<protein>
    <recommendedName>
        <fullName evidence="3">Lipoprotein</fullName>
    </recommendedName>
</protein>
<evidence type="ECO:0000313" key="1">
    <source>
        <dbReference type="EMBL" id="QMV13600.1"/>
    </source>
</evidence>
<dbReference type="Proteomes" id="UP000515264">
    <property type="component" value="Chromosome 1"/>
</dbReference>
<gene>
    <name evidence="1" type="ORF">Vspart_00838</name>
</gene>
<organism evidence="1 2">
    <name type="scientific">Vibrio spartinae</name>
    <dbReference type="NCBI Taxonomy" id="1918945"/>
    <lineage>
        <taxon>Bacteria</taxon>
        <taxon>Pseudomonadati</taxon>
        <taxon>Pseudomonadota</taxon>
        <taxon>Gammaproteobacteria</taxon>
        <taxon>Vibrionales</taxon>
        <taxon>Vibrionaceae</taxon>
        <taxon>Vibrio</taxon>
    </lineage>
</organism>
<reference evidence="1 2" key="1">
    <citation type="journal article" date="2020" name="J. Nat. Prod.">
        <title>Genomics-Metabolomics Profiling Disclosed Marine Vibrio spartinae 3.6 as a Producer of a New Branched Side Chain Prodigiosin.</title>
        <authorList>
            <person name="Vitale G.A."/>
            <person name="Sciarretta M."/>
            <person name="Palma Esposito F."/>
            <person name="January G.G."/>
            <person name="Giaccio M."/>
            <person name="Bunk B."/>
            <person name="Sproer C."/>
            <person name="Bajerski F."/>
            <person name="Power D."/>
            <person name="Festa C."/>
            <person name="Monti M.C."/>
            <person name="D'Auria M.V."/>
            <person name="de Pascale D."/>
        </authorList>
    </citation>
    <scope>NUCLEOTIDE SEQUENCE [LARGE SCALE GENOMIC DNA]</scope>
    <source>
        <strain evidence="1 2">3.6</strain>
    </source>
</reference>
<keyword evidence="2" id="KW-1185">Reference proteome</keyword>
<dbReference type="PROSITE" id="PS51257">
    <property type="entry name" value="PROKAR_LIPOPROTEIN"/>
    <property type="match status" value="1"/>
</dbReference>
<proteinExistence type="predicted"/>